<protein>
    <submittedName>
        <fullName evidence="2">Uncharacterized protein</fullName>
    </submittedName>
</protein>
<feature type="region of interest" description="Disordered" evidence="1">
    <location>
        <begin position="117"/>
        <end position="138"/>
    </location>
</feature>
<proteinExistence type="predicted"/>
<name>A0ABV4TUA5_9GAMM</name>
<gene>
    <name evidence="2" type="ORF">ACERLL_08720</name>
</gene>
<dbReference type="RefSeq" id="WP_373655690.1">
    <property type="nucleotide sequence ID" value="NZ_JBGUAW010000005.1"/>
</dbReference>
<feature type="compositionally biased region" description="Basic and acidic residues" evidence="1">
    <location>
        <begin position="123"/>
        <end position="138"/>
    </location>
</feature>
<accession>A0ABV4TUA5</accession>
<evidence type="ECO:0000313" key="2">
    <source>
        <dbReference type="EMBL" id="MFA9460906.1"/>
    </source>
</evidence>
<dbReference type="Proteomes" id="UP001575181">
    <property type="component" value="Unassembled WGS sequence"/>
</dbReference>
<feature type="region of interest" description="Disordered" evidence="1">
    <location>
        <begin position="1"/>
        <end position="20"/>
    </location>
</feature>
<reference evidence="2 3" key="1">
    <citation type="submission" date="2024-08" db="EMBL/GenBank/DDBJ databases">
        <title>Whole-genome sequencing of halo(alkali)philic microorganisms from hypersaline lakes.</title>
        <authorList>
            <person name="Sorokin D.Y."/>
            <person name="Merkel A.Y."/>
            <person name="Messina E."/>
            <person name="Yakimov M."/>
        </authorList>
    </citation>
    <scope>NUCLEOTIDE SEQUENCE [LARGE SCALE GENOMIC DNA]</scope>
    <source>
        <strain evidence="2 3">Cl-TMA</strain>
    </source>
</reference>
<evidence type="ECO:0000313" key="3">
    <source>
        <dbReference type="Proteomes" id="UP001575181"/>
    </source>
</evidence>
<organism evidence="2 3">
    <name type="scientific">Thiohalorhabdus methylotrophus</name>
    <dbReference type="NCBI Taxonomy" id="3242694"/>
    <lineage>
        <taxon>Bacteria</taxon>
        <taxon>Pseudomonadati</taxon>
        <taxon>Pseudomonadota</taxon>
        <taxon>Gammaproteobacteria</taxon>
        <taxon>Thiohalorhabdales</taxon>
        <taxon>Thiohalorhabdaceae</taxon>
        <taxon>Thiohalorhabdus</taxon>
    </lineage>
</organism>
<evidence type="ECO:0000256" key="1">
    <source>
        <dbReference type="SAM" id="MobiDB-lite"/>
    </source>
</evidence>
<keyword evidence="3" id="KW-1185">Reference proteome</keyword>
<sequence length="138" mass="14573">MSGGKASDASADTHPAHGGGTHPVLSSARLILLLGWAALLLLCSPLRAGEPPRAESRGVYLIQVASGHSAAPIRKALSDLGLRAWKDLYGPSVRVELHPDPGLEALREALAPLPAAESVQPEFRYHADPPEPSRQELP</sequence>
<comment type="caution">
    <text evidence="2">The sequence shown here is derived from an EMBL/GenBank/DDBJ whole genome shotgun (WGS) entry which is preliminary data.</text>
</comment>
<dbReference type="EMBL" id="JBGUAW010000005">
    <property type="protein sequence ID" value="MFA9460906.1"/>
    <property type="molecule type" value="Genomic_DNA"/>
</dbReference>